<dbReference type="Proteomes" id="UP000183832">
    <property type="component" value="Unassembled WGS sequence"/>
</dbReference>
<reference evidence="1 2" key="1">
    <citation type="submission" date="2015-04" db="EMBL/GenBank/DDBJ databases">
        <authorList>
            <person name="Syromyatnikov M.Y."/>
            <person name="Popov V.N."/>
        </authorList>
    </citation>
    <scope>NUCLEOTIDE SEQUENCE [LARGE SCALE GENOMIC DNA]</scope>
</reference>
<evidence type="ECO:0000313" key="1">
    <source>
        <dbReference type="EMBL" id="CRL08429.1"/>
    </source>
</evidence>
<name>A0A1J1J7M1_9DIPT</name>
<organism evidence="1 2">
    <name type="scientific">Clunio marinus</name>
    <dbReference type="NCBI Taxonomy" id="568069"/>
    <lineage>
        <taxon>Eukaryota</taxon>
        <taxon>Metazoa</taxon>
        <taxon>Ecdysozoa</taxon>
        <taxon>Arthropoda</taxon>
        <taxon>Hexapoda</taxon>
        <taxon>Insecta</taxon>
        <taxon>Pterygota</taxon>
        <taxon>Neoptera</taxon>
        <taxon>Endopterygota</taxon>
        <taxon>Diptera</taxon>
        <taxon>Nematocera</taxon>
        <taxon>Chironomoidea</taxon>
        <taxon>Chironomidae</taxon>
        <taxon>Clunio</taxon>
    </lineage>
</organism>
<sequence length="86" mass="9826">MKWNEHPLISICLRCGTDIGSLASYRITPVQSKYNEREGEKIENGELLFIAVLCLFCPKVLSSKCGIRSENWALFANKNFNPRIIH</sequence>
<accession>A0A1J1J7M1</accession>
<dbReference type="EMBL" id="CVRI01000075">
    <property type="protein sequence ID" value="CRL08429.1"/>
    <property type="molecule type" value="Genomic_DNA"/>
</dbReference>
<proteinExistence type="predicted"/>
<gene>
    <name evidence="1" type="ORF">CLUMA_CG021495</name>
</gene>
<protein>
    <submittedName>
        <fullName evidence="1">CLUMA_CG021495, isoform A</fullName>
    </submittedName>
</protein>
<keyword evidence="2" id="KW-1185">Reference proteome</keyword>
<evidence type="ECO:0000313" key="2">
    <source>
        <dbReference type="Proteomes" id="UP000183832"/>
    </source>
</evidence>
<dbReference type="AlphaFoldDB" id="A0A1J1J7M1"/>